<protein>
    <recommendedName>
        <fullName evidence="3">Apolipoprotein D</fullName>
    </recommendedName>
</protein>
<evidence type="ECO:0000256" key="10">
    <source>
        <dbReference type="PIRNR" id="PIRNR036893"/>
    </source>
</evidence>
<evidence type="ECO:0000256" key="3">
    <source>
        <dbReference type="ARBA" id="ARBA00019890"/>
    </source>
</evidence>
<evidence type="ECO:0000256" key="6">
    <source>
        <dbReference type="ARBA" id="ARBA00022729"/>
    </source>
</evidence>
<keyword evidence="8" id="KW-1015">Disulfide bond</keyword>
<comment type="caution">
    <text evidence="12">The sequence shown here is derived from an EMBL/GenBank/DDBJ whole genome shotgun (WGS) entry which is preliminary data.</text>
</comment>
<dbReference type="SUPFAM" id="SSF50814">
    <property type="entry name" value="Lipocalins"/>
    <property type="match status" value="1"/>
</dbReference>
<dbReference type="PRINTS" id="PR01273">
    <property type="entry name" value="INVTBRTCOLOR"/>
</dbReference>
<dbReference type="GO" id="GO:0031409">
    <property type="term" value="F:pigment binding"/>
    <property type="evidence" value="ECO:0007669"/>
    <property type="project" value="InterPro"/>
</dbReference>
<dbReference type="EMBL" id="CAKKLH010000193">
    <property type="protein sequence ID" value="CAH0105671.1"/>
    <property type="molecule type" value="Genomic_DNA"/>
</dbReference>
<dbReference type="Gene3D" id="2.40.128.20">
    <property type="match status" value="1"/>
</dbReference>
<evidence type="ECO:0000313" key="12">
    <source>
        <dbReference type="EMBL" id="CAH0105671.1"/>
    </source>
</evidence>
<dbReference type="AlphaFoldDB" id="A0A8J2W555"/>
<organism evidence="12 13">
    <name type="scientific">Daphnia galeata</name>
    <dbReference type="NCBI Taxonomy" id="27404"/>
    <lineage>
        <taxon>Eukaryota</taxon>
        <taxon>Metazoa</taxon>
        <taxon>Ecdysozoa</taxon>
        <taxon>Arthropoda</taxon>
        <taxon>Crustacea</taxon>
        <taxon>Branchiopoda</taxon>
        <taxon>Diplostraca</taxon>
        <taxon>Cladocera</taxon>
        <taxon>Anomopoda</taxon>
        <taxon>Daphniidae</taxon>
        <taxon>Daphnia</taxon>
    </lineage>
</organism>
<proteinExistence type="inferred from homology"/>
<keyword evidence="9" id="KW-0325">Glycoprotein</keyword>
<dbReference type="GO" id="GO:0006629">
    <property type="term" value="P:lipid metabolic process"/>
    <property type="evidence" value="ECO:0007669"/>
    <property type="project" value="TreeGrafter"/>
</dbReference>
<evidence type="ECO:0000256" key="2">
    <source>
        <dbReference type="ARBA" id="ARBA00006889"/>
    </source>
</evidence>
<dbReference type="Proteomes" id="UP000789390">
    <property type="component" value="Unassembled WGS sequence"/>
</dbReference>
<dbReference type="CDD" id="cd19437">
    <property type="entry name" value="lipocalin_apoD-like"/>
    <property type="match status" value="1"/>
</dbReference>
<accession>A0A8J2W555</accession>
<evidence type="ECO:0000256" key="1">
    <source>
        <dbReference type="ARBA" id="ARBA00004613"/>
    </source>
</evidence>
<dbReference type="GO" id="GO:0005737">
    <property type="term" value="C:cytoplasm"/>
    <property type="evidence" value="ECO:0007669"/>
    <property type="project" value="TreeGrafter"/>
</dbReference>
<dbReference type="PIRSF" id="PIRSF036893">
    <property type="entry name" value="Lipocalin_ApoD"/>
    <property type="match status" value="1"/>
</dbReference>
<dbReference type="GO" id="GO:0000302">
    <property type="term" value="P:response to reactive oxygen species"/>
    <property type="evidence" value="ECO:0007669"/>
    <property type="project" value="TreeGrafter"/>
</dbReference>
<dbReference type="InterPro" id="IPR003057">
    <property type="entry name" value="Invtbrt_color"/>
</dbReference>
<comment type="subcellular location">
    <subcellularLocation>
        <location evidence="1">Secreted</location>
    </subcellularLocation>
</comment>
<dbReference type="InterPro" id="IPR000566">
    <property type="entry name" value="Lipocln_cytosolic_FA-bd_dom"/>
</dbReference>
<evidence type="ECO:0000256" key="7">
    <source>
        <dbReference type="ARBA" id="ARBA00023121"/>
    </source>
</evidence>
<dbReference type="OrthoDB" id="6339451at2759"/>
<sequence length="199" mass="22248">MSNVHLLATLFVVAVVLSPTTYAAVFYRQSRAPCPTITTKSDFNYVPYAGLWYEIERFPNPFQQGTFCERAYYQEIAPGVISVQNTGVKPDGNLTSITGYATVIPEDPGHLILSFPDTPDGDYYVLDTDYTTYSAVYSCGNIGPVKIEYAWLLAREQTMSEADMEIALSKFTQFGIDVSQFIPTLQGETCVYYPEYPTI</sequence>
<keyword evidence="13" id="KW-1185">Reference proteome</keyword>
<reference evidence="12" key="1">
    <citation type="submission" date="2021-11" db="EMBL/GenBank/DDBJ databases">
        <authorList>
            <person name="Schell T."/>
        </authorList>
    </citation>
    <scope>NUCLEOTIDE SEQUENCE</scope>
    <source>
        <strain evidence="12">M5</strain>
    </source>
</reference>
<dbReference type="Pfam" id="PF08212">
    <property type="entry name" value="Lipocalin_2"/>
    <property type="match status" value="1"/>
</dbReference>
<dbReference type="InterPro" id="IPR012674">
    <property type="entry name" value="Calycin"/>
</dbReference>
<dbReference type="GO" id="GO:0005576">
    <property type="term" value="C:extracellular region"/>
    <property type="evidence" value="ECO:0007669"/>
    <property type="project" value="UniProtKB-SubCell"/>
</dbReference>
<evidence type="ECO:0000256" key="9">
    <source>
        <dbReference type="ARBA" id="ARBA00023180"/>
    </source>
</evidence>
<dbReference type="PANTHER" id="PTHR10612:SF62">
    <property type="entry name" value="LIPOCALIN_CYTOSOLIC FATTY-ACID BINDING DOMAIN-CONTAINING PROTEIN"/>
    <property type="match status" value="1"/>
</dbReference>
<name>A0A8J2W555_9CRUS</name>
<evidence type="ECO:0000259" key="11">
    <source>
        <dbReference type="Pfam" id="PF08212"/>
    </source>
</evidence>
<keyword evidence="5" id="KW-0964">Secreted</keyword>
<feature type="chain" id="PRO_5035350792" description="Apolipoprotein D" evidence="10">
    <location>
        <begin position="24"/>
        <end position="199"/>
    </location>
</feature>
<dbReference type="InterPro" id="IPR022271">
    <property type="entry name" value="Lipocalin_ApoD"/>
</dbReference>
<feature type="domain" description="Lipocalin/cytosolic fatty-acid binding" evidence="11">
    <location>
        <begin position="48"/>
        <end position="184"/>
    </location>
</feature>
<keyword evidence="6 10" id="KW-0732">Signal</keyword>
<evidence type="ECO:0000256" key="4">
    <source>
        <dbReference type="ARBA" id="ARBA00022448"/>
    </source>
</evidence>
<evidence type="ECO:0000256" key="5">
    <source>
        <dbReference type="ARBA" id="ARBA00022525"/>
    </source>
</evidence>
<dbReference type="PANTHER" id="PTHR10612">
    <property type="entry name" value="APOLIPOPROTEIN D"/>
    <property type="match status" value="1"/>
</dbReference>
<keyword evidence="7" id="KW-0446">Lipid-binding</keyword>
<gene>
    <name evidence="12" type="ORF">DGAL_LOCUS8735</name>
</gene>
<evidence type="ECO:0000313" key="13">
    <source>
        <dbReference type="Proteomes" id="UP000789390"/>
    </source>
</evidence>
<comment type="similarity">
    <text evidence="2 10">Belongs to the calycin superfamily. Lipocalin family.</text>
</comment>
<dbReference type="GO" id="GO:0008289">
    <property type="term" value="F:lipid binding"/>
    <property type="evidence" value="ECO:0007669"/>
    <property type="project" value="UniProtKB-KW"/>
</dbReference>
<dbReference type="FunFam" id="2.40.128.20:FF:000003">
    <property type="entry name" value="Apolipoprotein D"/>
    <property type="match status" value="1"/>
</dbReference>
<feature type="signal peptide" evidence="10">
    <location>
        <begin position="1"/>
        <end position="23"/>
    </location>
</feature>
<evidence type="ECO:0000256" key="8">
    <source>
        <dbReference type="ARBA" id="ARBA00023157"/>
    </source>
</evidence>
<keyword evidence="4" id="KW-0813">Transport</keyword>